<name>A0A8J2XHT1_9MICO</name>
<evidence type="ECO:0000259" key="1">
    <source>
        <dbReference type="Pfam" id="PF00656"/>
    </source>
</evidence>
<dbReference type="Gene3D" id="3.40.50.1460">
    <property type="match status" value="1"/>
</dbReference>
<dbReference type="Pfam" id="PF00656">
    <property type="entry name" value="Peptidase_C14"/>
    <property type="match status" value="1"/>
</dbReference>
<dbReference type="AlphaFoldDB" id="A0A8J2XHT1"/>
<sequence>MRKALIVGIDHYDHIGSLSGCVNDAHSVRAALERHADGTLNFTTPQLLTGTGAGQPVIKKDLKDAVREVFADDAEIALFYFAGHGYVEDTGGFLCASDSADGDDGLALHEVMTMANTSPARNKVIILDSCHSGAAGNDAITRSMAELNDGVTILTASTENQYALEVPGGGAGVFTNLFVDALNGAAANLVGDVTPGSVYAHIDQSLGPWAQRPVFKTNVKTFVSLRKAEAPIPLASLQALTTHFPSADYDFPLDPSYEPERFTEQLKDPTIPPPDPEHTAVFKVLQAYVRVNLVRPVDAPHMWHAAMQRKSCELTVLGQHYWNLVNENLI</sequence>
<feature type="domain" description="Peptidase C14 caspase" evidence="1">
    <location>
        <begin position="1"/>
        <end position="206"/>
    </location>
</feature>
<dbReference type="Proteomes" id="UP000616114">
    <property type="component" value="Unassembled WGS sequence"/>
</dbReference>
<comment type="caution">
    <text evidence="2">The sequence shown here is derived from an EMBL/GenBank/DDBJ whole genome shotgun (WGS) entry which is preliminary data.</text>
</comment>
<organism evidence="2 3">
    <name type="scientific">Sediminivirga luteola</name>
    <dbReference type="NCBI Taxonomy" id="1774748"/>
    <lineage>
        <taxon>Bacteria</taxon>
        <taxon>Bacillati</taxon>
        <taxon>Actinomycetota</taxon>
        <taxon>Actinomycetes</taxon>
        <taxon>Micrococcales</taxon>
        <taxon>Brevibacteriaceae</taxon>
        <taxon>Sediminivirga</taxon>
    </lineage>
</organism>
<protein>
    <recommendedName>
        <fullName evidence="1">Peptidase C14 caspase domain-containing protein</fullName>
    </recommendedName>
</protein>
<dbReference type="EMBL" id="BMFY01000007">
    <property type="protein sequence ID" value="GGA15577.1"/>
    <property type="molecule type" value="Genomic_DNA"/>
</dbReference>
<dbReference type="GO" id="GO:0004197">
    <property type="term" value="F:cysteine-type endopeptidase activity"/>
    <property type="evidence" value="ECO:0007669"/>
    <property type="project" value="InterPro"/>
</dbReference>
<reference evidence="2" key="2">
    <citation type="submission" date="2020-09" db="EMBL/GenBank/DDBJ databases">
        <authorList>
            <person name="Sun Q."/>
            <person name="Zhou Y."/>
        </authorList>
    </citation>
    <scope>NUCLEOTIDE SEQUENCE</scope>
    <source>
        <strain evidence="2">CGMCC 1.12785</strain>
    </source>
</reference>
<dbReference type="InterPro" id="IPR011600">
    <property type="entry name" value="Pept_C14_caspase"/>
</dbReference>
<dbReference type="RefSeq" id="WP_188550607.1">
    <property type="nucleotide sequence ID" value="NZ_BMFY01000007.1"/>
</dbReference>
<accession>A0A8J2XHT1</accession>
<proteinExistence type="predicted"/>
<dbReference type="PANTHER" id="PTHR22576">
    <property type="entry name" value="MUCOSA ASSOCIATED LYMPHOID TISSUE LYMPHOMA TRANSLOCATION PROTEIN 1/PARACASPASE"/>
    <property type="match status" value="1"/>
</dbReference>
<dbReference type="InterPro" id="IPR029030">
    <property type="entry name" value="Caspase-like_dom_sf"/>
</dbReference>
<gene>
    <name evidence="2" type="ORF">GCM10011333_18190</name>
</gene>
<dbReference type="GO" id="GO:0006508">
    <property type="term" value="P:proteolysis"/>
    <property type="evidence" value="ECO:0007669"/>
    <property type="project" value="InterPro"/>
</dbReference>
<dbReference type="SUPFAM" id="SSF52129">
    <property type="entry name" value="Caspase-like"/>
    <property type="match status" value="1"/>
</dbReference>
<evidence type="ECO:0000313" key="3">
    <source>
        <dbReference type="Proteomes" id="UP000616114"/>
    </source>
</evidence>
<evidence type="ECO:0000313" key="2">
    <source>
        <dbReference type="EMBL" id="GGA15577.1"/>
    </source>
</evidence>
<dbReference type="PANTHER" id="PTHR22576:SF37">
    <property type="entry name" value="MUCOSA-ASSOCIATED LYMPHOID TISSUE LYMPHOMA TRANSLOCATION PROTEIN 1"/>
    <property type="match status" value="1"/>
</dbReference>
<reference evidence="2" key="1">
    <citation type="journal article" date="2014" name="Int. J. Syst. Evol. Microbiol.">
        <title>Complete genome sequence of Corynebacterium casei LMG S-19264T (=DSM 44701T), isolated from a smear-ripened cheese.</title>
        <authorList>
            <consortium name="US DOE Joint Genome Institute (JGI-PGF)"/>
            <person name="Walter F."/>
            <person name="Albersmeier A."/>
            <person name="Kalinowski J."/>
            <person name="Ruckert C."/>
        </authorList>
    </citation>
    <scope>NUCLEOTIDE SEQUENCE</scope>
    <source>
        <strain evidence="2">CGMCC 1.12785</strain>
    </source>
</reference>
<keyword evidence="3" id="KW-1185">Reference proteome</keyword>
<dbReference type="InterPro" id="IPR052039">
    <property type="entry name" value="Caspase-related_regulators"/>
</dbReference>